<proteinExistence type="predicted"/>
<evidence type="ECO:0000313" key="2">
    <source>
        <dbReference type="EMBL" id="KAF0312449.1"/>
    </source>
</evidence>
<dbReference type="EMBL" id="VIIS01000169">
    <property type="protein sequence ID" value="KAF0312449.1"/>
    <property type="molecule type" value="Genomic_DNA"/>
</dbReference>
<protein>
    <submittedName>
        <fullName evidence="2">Uncharacterized protein</fullName>
    </submittedName>
</protein>
<name>A0A6A4X4N4_AMPAM</name>
<gene>
    <name evidence="2" type="ORF">FJT64_016805</name>
</gene>
<evidence type="ECO:0000313" key="3">
    <source>
        <dbReference type="Proteomes" id="UP000440578"/>
    </source>
</evidence>
<dbReference type="Proteomes" id="UP000440578">
    <property type="component" value="Unassembled WGS sequence"/>
</dbReference>
<evidence type="ECO:0000256" key="1">
    <source>
        <dbReference type="SAM" id="MobiDB-lite"/>
    </source>
</evidence>
<accession>A0A6A4X4N4</accession>
<comment type="caution">
    <text evidence="2">The sequence shown here is derived from an EMBL/GenBank/DDBJ whole genome shotgun (WGS) entry which is preliminary data.</text>
</comment>
<feature type="region of interest" description="Disordered" evidence="1">
    <location>
        <begin position="92"/>
        <end position="157"/>
    </location>
</feature>
<feature type="compositionally biased region" description="Polar residues" evidence="1">
    <location>
        <begin position="137"/>
        <end position="150"/>
    </location>
</feature>
<sequence length="157" mass="17112">MTAVGAARLGVSARGVSKVTAGGGAANRSARMKERHAAGCGAAGFGGMWPVRRTRPANGAHSQPGGGPLRHGDIHYCVTAGGRRRCLRRHLETPAETIPTGTDCQRTAETVPWSSADNWHRQRQSRNRQLPGGRQKQYWNRQSHKTSLVRQSRPEEQ</sequence>
<dbReference type="AlphaFoldDB" id="A0A6A4X4N4"/>
<organism evidence="2 3">
    <name type="scientific">Amphibalanus amphitrite</name>
    <name type="common">Striped barnacle</name>
    <name type="synonym">Balanus amphitrite</name>
    <dbReference type="NCBI Taxonomy" id="1232801"/>
    <lineage>
        <taxon>Eukaryota</taxon>
        <taxon>Metazoa</taxon>
        <taxon>Ecdysozoa</taxon>
        <taxon>Arthropoda</taxon>
        <taxon>Crustacea</taxon>
        <taxon>Multicrustacea</taxon>
        <taxon>Cirripedia</taxon>
        <taxon>Thoracica</taxon>
        <taxon>Thoracicalcarea</taxon>
        <taxon>Balanomorpha</taxon>
        <taxon>Balanoidea</taxon>
        <taxon>Balanidae</taxon>
        <taxon>Amphibalaninae</taxon>
        <taxon>Amphibalanus</taxon>
    </lineage>
</organism>
<feature type="compositionally biased region" description="Polar residues" evidence="1">
    <location>
        <begin position="99"/>
        <end position="117"/>
    </location>
</feature>
<reference evidence="2 3" key="1">
    <citation type="submission" date="2019-07" db="EMBL/GenBank/DDBJ databases">
        <title>Draft genome assembly of a fouling barnacle, Amphibalanus amphitrite (Darwin, 1854): The first reference genome for Thecostraca.</title>
        <authorList>
            <person name="Kim W."/>
        </authorList>
    </citation>
    <scope>NUCLEOTIDE SEQUENCE [LARGE SCALE GENOMIC DNA]</scope>
    <source>
        <strain evidence="2">SNU_AA5</strain>
        <tissue evidence="2">Soma without cirri and trophi</tissue>
    </source>
</reference>
<keyword evidence="3" id="KW-1185">Reference proteome</keyword>